<reference evidence="1 2" key="2">
    <citation type="submission" date="2016-05" db="EMBL/GenBank/DDBJ databases">
        <title>Lineage-specific infection strategies underlie the spectrum of fungal disease in amphibians.</title>
        <authorList>
            <person name="Cuomo C.A."/>
            <person name="Farrer R.A."/>
            <person name="James T."/>
            <person name="Longcore J."/>
            <person name="Birren B."/>
        </authorList>
    </citation>
    <scope>NUCLEOTIDE SEQUENCE [LARGE SCALE GENOMIC DNA]</scope>
    <source>
        <strain evidence="1 2">JEL423</strain>
    </source>
</reference>
<accession>A0A177WJR0</accession>
<protein>
    <submittedName>
        <fullName evidence="1">Uncharacterized protein</fullName>
    </submittedName>
</protein>
<dbReference type="EMBL" id="DS022304">
    <property type="protein sequence ID" value="OAJ40369.1"/>
    <property type="molecule type" value="Genomic_DNA"/>
</dbReference>
<name>A0A177WJR0_BATDL</name>
<dbReference type="AlphaFoldDB" id="A0A177WJR0"/>
<evidence type="ECO:0000313" key="2">
    <source>
        <dbReference type="Proteomes" id="UP000077115"/>
    </source>
</evidence>
<dbReference type="OrthoDB" id="10531393at2759"/>
<proteinExistence type="predicted"/>
<evidence type="ECO:0000313" key="1">
    <source>
        <dbReference type="EMBL" id="OAJ40369.1"/>
    </source>
</evidence>
<dbReference type="Proteomes" id="UP000077115">
    <property type="component" value="Unassembled WGS sequence"/>
</dbReference>
<dbReference type="VEuPathDB" id="FungiDB:BDEG_24114"/>
<reference evidence="1 2" key="1">
    <citation type="submission" date="2006-10" db="EMBL/GenBank/DDBJ databases">
        <title>The Genome Sequence of Batrachochytrium dendrobatidis JEL423.</title>
        <authorList>
            <consortium name="The Broad Institute Genome Sequencing Platform"/>
            <person name="Birren B."/>
            <person name="Lander E."/>
            <person name="Galagan J."/>
            <person name="Cuomo C."/>
            <person name="Devon K."/>
            <person name="Jaffe D."/>
            <person name="Butler J."/>
            <person name="Alvarez P."/>
            <person name="Gnerre S."/>
            <person name="Grabherr M."/>
            <person name="Kleber M."/>
            <person name="Mauceli E."/>
            <person name="Brockman W."/>
            <person name="Young S."/>
            <person name="LaButti K."/>
            <person name="Sykes S."/>
            <person name="DeCaprio D."/>
            <person name="Crawford M."/>
            <person name="Koehrsen M."/>
            <person name="Engels R."/>
            <person name="Montgomery P."/>
            <person name="Pearson M."/>
            <person name="Howarth C."/>
            <person name="Larson L."/>
            <person name="White J."/>
            <person name="O'Leary S."/>
            <person name="Kodira C."/>
            <person name="Zeng Q."/>
            <person name="Yandava C."/>
            <person name="Alvarado L."/>
            <person name="Longcore J."/>
            <person name="James T."/>
        </authorList>
    </citation>
    <scope>NUCLEOTIDE SEQUENCE [LARGE SCALE GENOMIC DNA]</scope>
    <source>
        <strain evidence="1 2">JEL423</strain>
    </source>
</reference>
<organism evidence="1 2">
    <name type="scientific">Batrachochytrium dendrobatidis (strain JEL423)</name>
    <dbReference type="NCBI Taxonomy" id="403673"/>
    <lineage>
        <taxon>Eukaryota</taxon>
        <taxon>Fungi</taxon>
        <taxon>Fungi incertae sedis</taxon>
        <taxon>Chytridiomycota</taxon>
        <taxon>Chytridiomycota incertae sedis</taxon>
        <taxon>Chytridiomycetes</taxon>
        <taxon>Rhizophydiales</taxon>
        <taxon>Rhizophydiales incertae sedis</taxon>
        <taxon>Batrachochytrium</taxon>
    </lineage>
</organism>
<gene>
    <name evidence="1" type="ORF">BDEG_24114</name>
</gene>
<sequence>MSSTQLLRLARMLKQSPSTMTSPIALQALENRSYDPETDIMNMSDATLLESVHIPGKYQDLFKPKRIRPLHDAISVERTTYPKIINSPDIRALDAELKPLTPAQQRLQGRKLNRVETYIVEIKESPQFYTHLQSSLWDICRVE</sequence>